<dbReference type="EMBL" id="QOIN01000048">
    <property type="protein sequence ID" value="RCG19654.1"/>
    <property type="molecule type" value="Genomic_DNA"/>
</dbReference>
<reference evidence="2 3" key="1">
    <citation type="submission" date="2018-06" db="EMBL/GenBank/DDBJ databases">
        <title>Streptomyces reniochalinae sp. nov. and Streptomyces diacarnus sp. nov. from marine sponges.</title>
        <authorList>
            <person name="Li L."/>
        </authorList>
    </citation>
    <scope>NUCLEOTIDE SEQUENCE [LARGE SCALE GENOMIC DNA]</scope>
    <source>
        <strain evidence="2 3">LHW51701</strain>
    </source>
</reference>
<evidence type="ECO:0000313" key="2">
    <source>
        <dbReference type="EMBL" id="RCG19654.1"/>
    </source>
</evidence>
<name>A0A367ENK0_9ACTN</name>
<comment type="caution">
    <text evidence="2">The sequence shown here is derived from an EMBL/GenBank/DDBJ whole genome shotgun (WGS) entry which is preliminary data.</text>
</comment>
<sequence>MQMMTRRGVQWISCAADDPDECREAWLVDPRRPYAFPAGRFFDVVVVGQRVGLETFDQLQRHGMPLGPVMADRASGQVGFFVPTWAREPFRRMVRQESAQEAPEYRYLGEGSVVVVPGPMPLTGDRYIWLRAPMRRPEASPSRIAALAAMFVAASSVVARADRYGREQTAASAEGEATHAG</sequence>
<feature type="domain" description="DNA primase/polymerase bifunctional N-terminal" evidence="1">
    <location>
        <begin position="10"/>
        <end position="141"/>
    </location>
</feature>
<protein>
    <recommendedName>
        <fullName evidence="1">DNA primase/polymerase bifunctional N-terminal domain-containing protein</fullName>
    </recommendedName>
</protein>
<organism evidence="2 3">
    <name type="scientific">Streptomyces diacarni</name>
    <dbReference type="NCBI Taxonomy" id="2800381"/>
    <lineage>
        <taxon>Bacteria</taxon>
        <taxon>Bacillati</taxon>
        <taxon>Actinomycetota</taxon>
        <taxon>Actinomycetes</taxon>
        <taxon>Kitasatosporales</taxon>
        <taxon>Streptomycetaceae</taxon>
        <taxon>Streptomyces</taxon>
    </lineage>
</organism>
<dbReference type="Proteomes" id="UP000252914">
    <property type="component" value="Unassembled WGS sequence"/>
</dbReference>
<dbReference type="AlphaFoldDB" id="A0A367ENK0"/>
<accession>A0A367ENK0</accession>
<dbReference type="Pfam" id="PF09250">
    <property type="entry name" value="Prim-Pol"/>
    <property type="match status" value="1"/>
</dbReference>
<proteinExistence type="predicted"/>
<gene>
    <name evidence="2" type="ORF">DTL70_23260</name>
</gene>
<dbReference type="InterPro" id="IPR015330">
    <property type="entry name" value="DNA_primase/pol_bifunc_N"/>
</dbReference>
<evidence type="ECO:0000259" key="1">
    <source>
        <dbReference type="Pfam" id="PF09250"/>
    </source>
</evidence>
<keyword evidence="3" id="KW-1185">Reference proteome</keyword>
<evidence type="ECO:0000313" key="3">
    <source>
        <dbReference type="Proteomes" id="UP000252914"/>
    </source>
</evidence>